<evidence type="ECO:0000256" key="1">
    <source>
        <dbReference type="SAM" id="MobiDB-lite"/>
    </source>
</evidence>
<name>A0A371HLZ3_MUCPR</name>
<dbReference type="EMBL" id="QJKJ01002200">
    <property type="protein sequence ID" value="RDY03823.1"/>
    <property type="molecule type" value="Genomic_DNA"/>
</dbReference>
<dbReference type="Proteomes" id="UP000257109">
    <property type="component" value="Unassembled WGS sequence"/>
</dbReference>
<evidence type="ECO:0000313" key="3">
    <source>
        <dbReference type="Proteomes" id="UP000257109"/>
    </source>
</evidence>
<sequence length="170" mass="19463">MESGRYIPIDKDRVEIPTSSWNDDKKTRVEKVHNSKSSKEMWETLALAYKGTSYRRQQVIALKVSKGLKKLSMKAKERVSPHPSKFKELRKDHHPKPSKLRNLVKKPLKKKVLIKTSSPLYQGRFTLCGNIKEDPDGRATSESTPKKSKTKVKWCTTNARSLNTSIVKEA</sequence>
<reference evidence="2" key="1">
    <citation type="submission" date="2018-05" db="EMBL/GenBank/DDBJ databases">
        <title>Draft genome of Mucuna pruriens seed.</title>
        <authorList>
            <person name="Nnadi N.E."/>
            <person name="Vos R."/>
            <person name="Hasami M.H."/>
            <person name="Devisetty U.K."/>
            <person name="Aguiy J.C."/>
        </authorList>
    </citation>
    <scope>NUCLEOTIDE SEQUENCE [LARGE SCALE GENOMIC DNA]</scope>
    <source>
        <strain evidence="2">JCA_2017</strain>
    </source>
</reference>
<protein>
    <submittedName>
        <fullName evidence="2">Uncharacterized protein</fullName>
    </submittedName>
</protein>
<organism evidence="2 3">
    <name type="scientific">Mucuna pruriens</name>
    <name type="common">Velvet bean</name>
    <name type="synonym">Dolichos pruriens</name>
    <dbReference type="NCBI Taxonomy" id="157652"/>
    <lineage>
        <taxon>Eukaryota</taxon>
        <taxon>Viridiplantae</taxon>
        <taxon>Streptophyta</taxon>
        <taxon>Embryophyta</taxon>
        <taxon>Tracheophyta</taxon>
        <taxon>Spermatophyta</taxon>
        <taxon>Magnoliopsida</taxon>
        <taxon>eudicotyledons</taxon>
        <taxon>Gunneridae</taxon>
        <taxon>Pentapetalae</taxon>
        <taxon>rosids</taxon>
        <taxon>fabids</taxon>
        <taxon>Fabales</taxon>
        <taxon>Fabaceae</taxon>
        <taxon>Papilionoideae</taxon>
        <taxon>50 kb inversion clade</taxon>
        <taxon>NPAAA clade</taxon>
        <taxon>indigoferoid/millettioid clade</taxon>
        <taxon>Phaseoleae</taxon>
        <taxon>Mucuna</taxon>
    </lineage>
</organism>
<feature type="region of interest" description="Disordered" evidence="1">
    <location>
        <begin position="130"/>
        <end position="152"/>
    </location>
</feature>
<feature type="region of interest" description="Disordered" evidence="1">
    <location>
        <begin position="71"/>
        <end position="99"/>
    </location>
</feature>
<evidence type="ECO:0000313" key="2">
    <source>
        <dbReference type="EMBL" id="RDY03823.1"/>
    </source>
</evidence>
<feature type="non-terminal residue" evidence="2">
    <location>
        <position position="1"/>
    </location>
</feature>
<proteinExistence type="predicted"/>
<dbReference type="AlphaFoldDB" id="A0A371HLZ3"/>
<keyword evidence="3" id="KW-1185">Reference proteome</keyword>
<feature type="compositionally biased region" description="Basic and acidic residues" evidence="1">
    <location>
        <begin position="74"/>
        <end position="91"/>
    </location>
</feature>
<gene>
    <name evidence="2" type="ORF">CR513_12535</name>
</gene>
<comment type="caution">
    <text evidence="2">The sequence shown here is derived from an EMBL/GenBank/DDBJ whole genome shotgun (WGS) entry which is preliminary data.</text>
</comment>
<dbReference type="OrthoDB" id="1418274at2759"/>
<accession>A0A371HLZ3</accession>